<sequence>MWRVATVNTNVRLSGERSIYQAISLSALSRKPPLSLSLSLSVFLYTYFRFNPLVLHSSTQFGSQGYLLSRFSPNCKGLSPCSRIGDDWVLYLGILSIAFIYT</sequence>
<evidence type="ECO:0000313" key="2">
    <source>
        <dbReference type="Proteomes" id="UP001056120"/>
    </source>
</evidence>
<organism evidence="1 2">
    <name type="scientific">Smallanthus sonchifolius</name>
    <dbReference type="NCBI Taxonomy" id="185202"/>
    <lineage>
        <taxon>Eukaryota</taxon>
        <taxon>Viridiplantae</taxon>
        <taxon>Streptophyta</taxon>
        <taxon>Embryophyta</taxon>
        <taxon>Tracheophyta</taxon>
        <taxon>Spermatophyta</taxon>
        <taxon>Magnoliopsida</taxon>
        <taxon>eudicotyledons</taxon>
        <taxon>Gunneridae</taxon>
        <taxon>Pentapetalae</taxon>
        <taxon>asterids</taxon>
        <taxon>campanulids</taxon>
        <taxon>Asterales</taxon>
        <taxon>Asteraceae</taxon>
        <taxon>Asteroideae</taxon>
        <taxon>Heliantheae alliance</taxon>
        <taxon>Millerieae</taxon>
        <taxon>Smallanthus</taxon>
    </lineage>
</organism>
<evidence type="ECO:0000313" key="1">
    <source>
        <dbReference type="EMBL" id="KAI3829281.1"/>
    </source>
</evidence>
<gene>
    <name evidence="1" type="ORF">L1987_03400</name>
</gene>
<dbReference type="Proteomes" id="UP001056120">
    <property type="component" value="Linkage Group LG01"/>
</dbReference>
<keyword evidence="2" id="KW-1185">Reference proteome</keyword>
<proteinExistence type="predicted"/>
<dbReference type="EMBL" id="CM042018">
    <property type="protein sequence ID" value="KAI3829281.1"/>
    <property type="molecule type" value="Genomic_DNA"/>
</dbReference>
<protein>
    <submittedName>
        <fullName evidence="1">Uncharacterized protein</fullName>
    </submittedName>
</protein>
<comment type="caution">
    <text evidence="1">The sequence shown here is derived from an EMBL/GenBank/DDBJ whole genome shotgun (WGS) entry which is preliminary data.</text>
</comment>
<reference evidence="2" key="1">
    <citation type="journal article" date="2022" name="Mol. Ecol. Resour.">
        <title>The genomes of chicory, endive, great burdock and yacon provide insights into Asteraceae palaeo-polyploidization history and plant inulin production.</title>
        <authorList>
            <person name="Fan W."/>
            <person name="Wang S."/>
            <person name="Wang H."/>
            <person name="Wang A."/>
            <person name="Jiang F."/>
            <person name="Liu H."/>
            <person name="Zhao H."/>
            <person name="Xu D."/>
            <person name="Zhang Y."/>
        </authorList>
    </citation>
    <scope>NUCLEOTIDE SEQUENCE [LARGE SCALE GENOMIC DNA]</scope>
    <source>
        <strain evidence="2">cv. Yunnan</strain>
    </source>
</reference>
<reference evidence="1 2" key="2">
    <citation type="journal article" date="2022" name="Mol. Ecol. Resour.">
        <title>The genomes of chicory, endive, great burdock and yacon provide insights into Asteraceae paleo-polyploidization history and plant inulin production.</title>
        <authorList>
            <person name="Fan W."/>
            <person name="Wang S."/>
            <person name="Wang H."/>
            <person name="Wang A."/>
            <person name="Jiang F."/>
            <person name="Liu H."/>
            <person name="Zhao H."/>
            <person name="Xu D."/>
            <person name="Zhang Y."/>
        </authorList>
    </citation>
    <scope>NUCLEOTIDE SEQUENCE [LARGE SCALE GENOMIC DNA]</scope>
    <source>
        <strain evidence="2">cv. Yunnan</strain>
        <tissue evidence="1">Leaves</tissue>
    </source>
</reference>
<accession>A0ACB9KAH2</accession>
<name>A0ACB9KAH2_9ASTR</name>